<dbReference type="AlphaFoldDB" id="A0A915J1M7"/>
<organism evidence="1 2">
    <name type="scientific">Romanomermis culicivorax</name>
    <name type="common">Nematode worm</name>
    <dbReference type="NCBI Taxonomy" id="13658"/>
    <lineage>
        <taxon>Eukaryota</taxon>
        <taxon>Metazoa</taxon>
        <taxon>Ecdysozoa</taxon>
        <taxon>Nematoda</taxon>
        <taxon>Enoplea</taxon>
        <taxon>Dorylaimia</taxon>
        <taxon>Mermithida</taxon>
        <taxon>Mermithoidea</taxon>
        <taxon>Mermithidae</taxon>
        <taxon>Romanomermis</taxon>
    </lineage>
</organism>
<name>A0A915J1M7_ROMCU</name>
<proteinExistence type="predicted"/>
<reference evidence="2" key="1">
    <citation type="submission" date="2022-11" db="UniProtKB">
        <authorList>
            <consortium name="WormBaseParasite"/>
        </authorList>
    </citation>
    <scope>IDENTIFICATION</scope>
</reference>
<keyword evidence="1" id="KW-1185">Reference proteome</keyword>
<dbReference type="WBParaSite" id="nRc.2.0.1.t20366-RA">
    <property type="protein sequence ID" value="nRc.2.0.1.t20366-RA"/>
    <property type="gene ID" value="nRc.2.0.1.g20366"/>
</dbReference>
<accession>A0A915J1M7</accession>
<protein>
    <submittedName>
        <fullName evidence="2">Uncharacterized protein</fullName>
    </submittedName>
</protein>
<evidence type="ECO:0000313" key="2">
    <source>
        <dbReference type="WBParaSite" id="nRc.2.0.1.t20366-RA"/>
    </source>
</evidence>
<evidence type="ECO:0000313" key="1">
    <source>
        <dbReference type="Proteomes" id="UP000887565"/>
    </source>
</evidence>
<sequence>MIIMPKKIGVLELGARLTLASVSLWRPSHLGVRLTLAPCLTFPRISRWRPSYLSARAISHFGARFTLAITISLVRPMDNGILCIVFGSDYIPDVFTLECVFSLKLLET</sequence>
<dbReference type="Proteomes" id="UP000887565">
    <property type="component" value="Unplaced"/>
</dbReference>